<dbReference type="Gene3D" id="1.25.40.10">
    <property type="entry name" value="Tetratricopeptide repeat domain"/>
    <property type="match status" value="1"/>
</dbReference>
<dbReference type="GO" id="GO:0008233">
    <property type="term" value="F:peptidase activity"/>
    <property type="evidence" value="ECO:0007669"/>
    <property type="project" value="UniProtKB-KW"/>
</dbReference>
<keyword evidence="1" id="KW-0378">Hydrolase</keyword>
<dbReference type="GO" id="GO:0006508">
    <property type="term" value="P:proteolysis"/>
    <property type="evidence" value="ECO:0007669"/>
    <property type="project" value="UniProtKB-KW"/>
</dbReference>
<comment type="caution">
    <text evidence="1">The sequence shown here is derived from an EMBL/GenBank/DDBJ whole genome shotgun (WGS) entry which is preliminary data.</text>
</comment>
<dbReference type="Proteomes" id="UP000680365">
    <property type="component" value="Unassembled WGS sequence"/>
</dbReference>
<evidence type="ECO:0000313" key="1">
    <source>
        <dbReference type="EMBL" id="MBS8121846.1"/>
    </source>
</evidence>
<name>A0ABS5QKU7_9BACT</name>
<sequence length="200" mass="23398">MSYIESSFFDEIQDLKANGEYNLALKKVNGILCVDPDNKDALLEVADILYLKGDIESASKPIDYILVKKNTDPMGLYVKGVFEMEKTNWSVAKKYLQEALINSEDENPEILRCYGLCEYWRGNKQKGIDFLESSFKSSSGLDAEVIYNLVEIYLLEHEYNNVNYYIQYYKNYRNNLNSFEKDLSFYDEKIDLFFEYLSVI</sequence>
<accession>A0ABS5QKU7</accession>
<dbReference type="InterPro" id="IPR011990">
    <property type="entry name" value="TPR-like_helical_dom_sf"/>
</dbReference>
<keyword evidence="1" id="KW-0645">Protease</keyword>
<organism evidence="1 2">
    <name type="scientific">Candidatus Vampirococcus lugosii</name>
    <dbReference type="NCBI Taxonomy" id="2789015"/>
    <lineage>
        <taxon>Bacteria</taxon>
        <taxon>Candidatus Absconditibacteriota</taxon>
        <taxon>Vampirococcus</taxon>
    </lineage>
</organism>
<proteinExistence type="predicted"/>
<keyword evidence="2" id="KW-1185">Reference proteome</keyword>
<evidence type="ECO:0000313" key="2">
    <source>
        <dbReference type="Proteomes" id="UP000680365"/>
    </source>
</evidence>
<dbReference type="RefSeq" id="WP_213348741.1">
    <property type="nucleotide sequence ID" value="NZ_JAEDAM010000018.1"/>
</dbReference>
<dbReference type="EMBL" id="JAEDAM010000018">
    <property type="protein sequence ID" value="MBS8121846.1"/>
    <property type="molecule type" value="Genomic_DNA"/>
</dbReference>
<reference evidence="1 2" key="1">
    <citation type="journal article" date="2021" name="Nat. Commun.">
        <title>Reductive evolution and unique predatory mode in the CPR bacterium Vampirococcus lugosii.</title>
        <authorList>
            <person name="Moreira D."/>
            <person name="Zivanovic Y."/>
            <person name="Lopez-Archilla A.I."/>
            <person name="Iniesto M."/>
            <person name="Lopez-Garcia P."/>
        </authorList>
    </citation>
    <scope>NUCLEOTIDE SEQUENCE [LARGE SCALE GENOMIC DNA]</scope>
    <source>
        <strain evidence="1">Chiprana</strain>
    </source>
</reference>
<protein>
    <submittedName>
        <fullName evidence="1">Zn-dependent protease</fullName>
    </submittedName>
</protein>
<gene>
    <name evidence="1" type="ORF">VAMP_30n90</name>
</gene>
<dbReference type="SUPFAM" id="SSF48452">
    <property type="entry name" value="TPR-like"/>
    <property type="match status" value="1"/>
</dbReference>